<reference evidence="1" key="1">
    <citation type="submission" date="2018-05" db="EMBL/GenBank/DDBJ databases">
        <authorList>
            <person name="Lanie J.A."/>
            <person name="Ng W.-L."/>
            <person name="Kazmierczak K.M."/>
            <person name="Andrzejewski T.M."/>
            <person name="Davidsen T.M."/>
            <person name="Wayne K.J."/>
            <person name="Tettelin H."/>
            <person name="Glass J.I."/>
            <person name="Rusch D."/>
            <person name="Podicherti R."/>
            <person name="Tsui H.-C.T."/>
            <person name="Winkler M.E."/>
        </authorList>
    </citation>
    <scope>NUCLEOTIDE SEQUENCE</scope>
</reference>
<gene>
    <name evidence="1" type="ORF">METZ01_LOCUS505192</name>
</gene>
<evidence type="ECO:0000313" key="1">
    <source>
        <dbReference type="EMBL" id="SVE52338.1"/>
    </source>
</evidence>
<protein>
    <submittedName>
        <fullName evidence="1">Uncharacterized protein</fullName>
    </submittedName>
</protein>
<dbReference type="EMBL" id="UINC01223231">
    <property type="protein sequence ID" value="SVE52338.1"/>
    <property type="molecule type" value="Genomic_DNA"/>
</dbReference>
<proteinExistence type="predicted"/>
<name>A0A383E8C7_9ZZZZ</name>
<dbReference type="PROSITE" id="PS51257">
    <property type="entry name" value="PROKAR_LIPOPROTEIN"/>
    <property type="match status" value="1"/>
</dbReference>
<organism evidence="1">
    <name type="scientific">marine metagenome</name>
    <dbReference type="NCBI Taxonomy" id="408172"/>
    <lineage>
        <taxon>unclassified sequences</taxon>
        <taxon>metagenomes</taxon>
        <taxon>ecological metagenomes</taxon>
    </lineage>
</organism>
<dbReference type="AlphaFoldDB" id="A0A383E8C7"/>
<sequence length="45" mass="4720">MTVNSRSLSGALLVLLLLFVAGCATGRHPISAARALDPLERSNRA</sequence>
<feature type="non-terminal residue" evidence="1">
    <location>
        <position position="45"/>
    </location>
</feature>
<accession>A0A383E8C7</accession>